<accession>A0AA38WH14</accession>
<keyword evidence="2" id="KW-1185">Reference proteome</keyword>
<dbReference type="Proteomes" id="UP001172457">
    <property type="component" value="Chromosome 2"/>
</dbReference>
<organism evidence="1 2">
    <name type="scientific">Centaurea solstitialis</name>
    <name type="common">yellow star-thistle</name>
    <dbReference type="NCBI Taxonomy" id="347529"/>
    <lineage>
        <taxon>Eukaryota</taxon>
        <taxon>Viridiplantae</taxon>
        <taxon>Streptophyta</taxon>
        <taxon>Embryophyta</taxon>
        <taxon>Tracheophyta</taxon>
        <taxon>Spermatophyta</taxon>
        <taxon>Magnoliopsida</taxon>
        <taxon>eudicotyledons</taxon>
        <taxon>Gunneridae</taxon>
        <taxon>Pentapetalae</taxon>
        <taxon>asterids</taxon>
        <taxon>campanulids</taxon>
        <taxon>Asterales</taxon>
        <taxon>Asteraceae</taxon>
        <taxon>Carduoideae</taxon>
        <taxon>Cardueae</taxon>
        <taxon>Centaureinae</taxon>
        <taxon>Centaurea</taxon>
    </lineage>
</organism>
<comment type="caution">
    <text evidence="1">The sequence shown here is derived from an EMBL/GenBank/DDBJ whole genome shotgun (WGS) entry which is preliminary data.</text>
</comment>
<reference evidence="1" key="1">
    <citation type="submission" date="2023-03" db="EMBL/GenBank/DDBJ databases">
        <title>Chromosome-scale reference genome and RAD-based genetic map of yellow starthistle (Centaurea solstitialis) reveal putative structural variation and QTLs associated with invader traits.</title>
        <authorList>
            <person name="Reatini B."/>
            <person name="Cang F.A."/>
            <person name="Jiang Q."/>
            <person name="Mckibben M.T.W."/>
            <person name="Barker M.S."/>
            <person name="Rieseberg L.H."/>
            <person name="Dlugosch K.M."/>
        </authorList>
    </citation>
    <scope>NUCLEOTIDE SEQUENCE</scope>
    <source>
        <strain evidence="1">CAN-66</strain>
        <tissue evidence="1">Leaf</tissue>
    </source>
</reference>
<evidence type="ECO:0000313" key="2">
    <source>
        <dbReference type="Proteomes" id="UP001172457"/>
    </source>
</evidence>
<dbReference type="EMBL" id="JARYMX010000002">
    <property type="protein sequence ID" value="KAJ9560537.1"/>
    <property type="molecule type" value="Genomic_DNA"/>
</dbReference>
<proteinExistence type="predicted"/>
<sequence>MTDLQIETYKWLIPQVRNLQMAFLQDRDLQIVDFLLKKTRPANHDLSRPVKSLISILRKKDFLEASFQLVQVKKAVWICGSNKAPESDEFTFDHPRINLSNHASFIVLVPKVHNSPNLSEYHLINL</sequence>
<protein>
    <submittedName>
        <fullName evidence="1">Uncharacterized protein</fullName>
    </submittedName>
</protein>
<evidence type="ECO:0000313" key="1">
    <source>
        <dbReference type="EMBL" id="KAJ9560537.1"/>
    </source>
</evidence>
<name>A0AA38WH14_9ASTR</name>
<gene>
    <name evidence="1" type="ORF">OSB04_005697</name>
</gene>
<dbReference type="AlphaFoldDB" id="A0AA38WH14"/>